<feature type="chain" id="PRO_5045492476" evidence="3">
    <location>
        <begin position="23"/>
        <end position="284"/>
    </location>
</feature>
<evidence type="ECO:0000313" key="6">
    <source>
        <dbReference type="Proteomes" id="UP001496627"/>
    </source>
</evidence>
<dbReference type="SUPFAM" id="SSF53955">
    <property type="entry name" value="Lysozyme-like"/>
    <property type="match status" value="1"/>
</dbReference>
<dbReference type="CDD" id="cd00254">
    <property type="entry name" value="LT-like"/>
    <property type="match status" value="1"/>
</dbReference>
<accession>A0ABV0MC14</accession>
<keyword evidence="6" id="KW-1185">Reference proteome</keyword>
<protein>
    <submittedName>
        <fullName evidence="5">Lytic transglycosylase domain-containing protein</fullName>
        <ecNumber evidence="5">4.2.2.n1</ecNumber>
    </submittedName>
</protein>
<dbReference type="PANTHER" id="PTHR37423:SF2">
    <property type="entry name" value="MEMBRANE-BOUND LYTIC MUREIN TRANSGLYCOSYLASE C"/>
    <property type="match status" value="1"/>
</dbReference>
<dbReference type="InterPro" id="IPR008258">
    <property type="entry name" value="Transglycosylase_SLT_dom_1"/>
</dbReference>
<comment type="similarity">
    <text evidence="1">Belongs to the transglycosylase Slt family.</text>
</comment>
<organism evidence="5 6">
    <name type="scientific">Neorhizobium phenanthreniclasticum</name>
    <dbReference type="NCBI Taxonomy" id="3157917"/>
    <lineage>
        <taxon>Bacteria</taxon>
        <taxon>Pseudomonadati</taxon>
        <taxon>Pseudomonadota</taxon>
        <taxon>Alphaproteobacteria</taxon>
        <taxon>Hyphomicrobiales</taxon>
        <taxon>Rhizobiaceae</taxon>
        <taxon>Rhizobium/Agrobacterium group</taxon>
        <taxon>Neorhizobium</taxon>
    </lineage>
</organism>
<keyword evidence="5" id="KW-0456">Lyase</keyword>
<dbReference type="Proteomes" id="UP001496627">
    <property type="component" value="Unassembled WGS sequence"/>
</dbReference>
<dbReference type="EC" id="4.2.2.n1" evidence="5"/>
<dbReference type="InterPro" id="IPR023346">
    <property type="entry name" value="Lysozyme-like_dom_sf"/>
</dbReference>
<evidence type="ECO:0000256" key="1">
    <source>
        <dbReference type="ARBA" id="ARBA00007734"/>
    </source>
</evidence>
<dbReference type="Pfam" id="PF01464">
    <property type="entry name" value="SLT"/>
    <property type="match status" value="1"/>
</dbReference>
<gene>
    <name evidence="5" type="ORF">ABK249_31510</name>
</gene>
<evidence type="ECO:0000259" key="4">
    <source>
        <dbReference type="Pfam" id="PF01464"/>
    </source>
</evidence>
<comment type="caution">
    <text evidence="5">The sequence shown here is derived from an EMBL/GenBank/DDBJ whole genome shotgun (WGS) entry which is preliminary data.</text>
</comment>
<reference evidence="5 6" key="1">
    <citation type="submission" date="2024-05" db="EMBL/GenBank/DDBJ databases">
        <title>Neorhizobium sp. Rsf11, a plant growth promoting and heavy metal resistant PAH-degrader.</title>
        <authorList>
            <person name="Golubev S.N."/>
            <person name="Muratova A.Y."/>
            <person name="Markelova M.I."/>
        </authorList>
    </citation>
    <scope>NUCLEOTIDE SEQUENCE [LARGE SCALE GENOMIC DNA]</scope>
    <source>
        <strain evidence="5 6">Rsf11</strain>
    </source>
</reference>
<comment type="similarity">
    <text evidence="2">Belongs to the virb1 family.</text>
</comment>
<dbReference type="GO" id="GO:0016829">
    <property type="term" value="F:lyase activity"/>
    <property type="evidence" value="ECO:0007669"/>
    <property type="project" value="UniProtKB-KW"/>
</dbReference>
<name>A0ABV0MC14_9HYPH</name>
<keyword evidence="3" id="KW-0732">Signal</keyword>
<dbReference type="RefSeq" id="WP_210058818.1">
    <property type="nucleotide sequence ID" value="NZ_JBEAAL010000044.1"/>
</dbReference>
<sequence>MHYLLRIALPATLTIAPFGHQAAAGDGSLFNYKRFSSETWENTSATSNLSDLSSANPSLSFDLDPSGVAMPAATLGIPNKYSNASKGKNGKENGEVLPDWLSQRGINNGYVSATECPTSPLAPDQIARLTKMAAQRYGVAPEFASAVVWAESRFDRVRNSPKGARGPMQLMPDTARELGVADACDPEANIDGGVRYLRALLDEFQNPLLAAAAYNAGPQAVRDHEGIPPYSETIDYLAEILNFQLGLRSPGKRPASNKSNHQPTDIGVIGGVSVGRFVAGVMKF</sequence>
<evidence type="ECO:0000256" key="3">
    <source>
        <dbReference type="SAM" id="SignalP"/>
    </source>
</evidence>
<evidence type="ECO:0000256" key="2">
    <source>
        <dbReference type="ARBA" id="ARBA00009387"/>
    </source>
</evidence>
<dbReference type="Gene3D" id="1.10.530.10">
    <property type="match status" value="1"/>
</dbReference>
<evidence type="ECO:0000313" key="5">
    <source>
        <dbReference type="EMBL" id="MEQ1409433.1"/>
    </source>
</evidence>
<feature type="signal peptide" evidence="3">
    <location>
        <begin position="1"/>
        <end position="22"/>
    </location>
</feature>
<proteinExistence type="inferred from homology"/>
<dbReference type="EMBL" id="JBEAAL010000044">
    <property type="protein sequence ID" value="MEQ1409433.1"/>
    <property type="molecule type" value="Genomic_DNA"/>
</dbReference>
<dbReference type="PANTHER" id="PTHR37423">
    <property type="entry name" value="SOLUBLE LYTIC MUREIN TRANSGLYCOSYLASE-RELATED"/>
    <property type="match status" value="1"/>
</dbReference>
<feature type="domain" description="Transglycosylase SLT" evidence="4">
    <location>
        <begin position="130"/>
        <end position="226"/>
    </location>
</feature>